<feature type="compositionally biased region" description="Polar residues" evidence="5">
    <location>
        <begin position="650"/>
        <end position="662"/>
    </location>
</feature>
<name>A0ABN7SWY2_OIKDI</name>
<feature type="region of interest" description="Disordered" evidence="5">
    <location>
        <begin position="642"/>
        <end position="685"/>
    </location>
</feature>
<organism evidence="6 7">
    <name type="scientific">Oikopleura dioica</name>
    <name type="common">Tunicate</name>
    <dbReference type="NCBI Taxonomy" id="34765"/>
    <lineage>
        <taxon>Eukaryota</taxon>
        <taxon>Metazoa</taxon>
        <taxon>Chordata</taxon>
        <taxon>Tunicata</taxon>
        <taxon>Appendicularia</taxon>
        <taxon>Copelata</taxon>
        <taxon>Oikopleuridae</taxon>
        <taxon>Oikopleura</taxon>
    </lineage>
</organism>
<dbReference type="PANTHER" id="PTHR13026">
    <property type="entry name" value="NNP-1 PROTEIN NOVEL NUCLEAR PROTEIN 1 NOP52"/>
    <property type="match status" value="1"/>
</dbReference>
<protein>
    <submittedName>
        <fullName evidence="6">Oidioi.mRNA.OKI2018_I69.chr2.g4313.t1.cds</fullName>
    </submittedName>
</protein>
<feature type="region of interest" description="Disordered" evidence="5">
    <location>
        <begin position="435"/>
        <end position="500"/>
    </location>
</feature>
<evidence type="ECO:0000256" key="3">
    <source>
        <dbReference type="ARBA" id="ARBA00022552"/>
    </source>
</evidence>
<reference evidence="6 7" key="1">
    <citation type="submission" date="2021-04" db="EMBL/GenBank/DDBJ databases">
        <authorList>
            <person name="Bliznina A."/>
        </authorList>
    </citation>
    <scope>NUCLEOTIDE SEQUENCE [LARGE SCALE GENOMIC DNA]</scope>
</reference>
<gene>
    <name evidence="6" type="ORF">OKIOD_LOCUS13078</name>
</gene>
<proteinExistence type="inferred from homology"/>
<keyword evidence="3" id="KW-0698">rRNA processing</keyword>
<feature type="compositionally biased region" description="Basic and acidic residues" evidence="5">
    <location>
        <begin position="458"/>
        <end position="470"/>
    </location>
</feature>
<comment type="similarity">
    <text evidence="2">Belongs to the RRP1 family.</text>
</comment>
<evidence type="ECO:0000256" key="2">
    <source>
        <dbReference type="ARBA" id="ARBA00006374"/>
    </source>
</evidence>
<evidence type="ECO:0000256" key="5">
    <source>
        <dbReference type="SAM" id="MobiDB-lite"/>
    </source>
</evidence>
<keyword evidence="4" id="KW-0539">Nucleus</keyword>
<dbReference type="Pfam" id="PF05997">
    <property type="entry name" value="Nop52"/>
    <property type="match status" value="1"/>
</dbReference>
<evidence type="ECO:0000313" key="6">
    <source>
        <dbReference type="EMBL" id="CAG5109830.1"/>
    </source>
</evidence>
<accession>A0ABN7SWY2</accession>
<keyword evidence="7" id="KW-1185">Reference proteome</keyword>
<dbReference type="Proteomes" id="UP001158576">
    <property type="component" value="Chromosome 2"/>
</dbReference>
<evidence type="ECO:0000313" key="7">
    <source>
        <dbReference type="Proteomes" id="UP001158576"/>
    </source>
</evidence>
<dbReference type="EMBL" id="OU015567">
    <property type="protein sequence ID" value="CAG5109830.1"/>
    <property type="molecule type" value="Genomic_DNA"/>
</dbReference>
<evidence type="ECO:0000256" key="4">
    <source>
        <dbReference type="ARBA" id="ARBA00023242"/>
    </source>
</evidence>
<dbReference type="PANTHER" id="PTHR13026:SF0">
    <property type="entry name" value="RIBOSOMAL RNA PROCESSING 1B"/>
    <property type="match status" value="1"/>
</dbReference>
<evidence type="ECO:0000256" key="1">
    <source>
        <dbReference type="ARBA" id="ARBA00004123"/>
    </source>
</evidence>
<sequence length="685" mass="78613">MVVEIEETKPDYVTIARNLAANTLPERERAFKYLKNVFQKSTVLSRTEALCAWKGMFFMMWHSDGLEVQEQLAERMAKIIFMLDNDKSKWNFIQGALEIINREWTGIDRLRMSKFMLLVRLLLRFSLETLANNSWKIGEVQWFIGVLSAGPLQFHQPVGKSSCPLGLRYHFVDIWTEELIKIGGTKAEKGPMPTEIAHELIFCWAKVAAQTKIGPFRQKIVKLIFEDLIERSEPSMEVMRKAGEENPGIAETVAGMEEEGTLELDFDQLVQKLIEFMQESENVNKKQQKAMNRVLQRLKSVAEGECPMDEISDWTMETDDVDKFLYHTEEGYSKKELKKWDGVKKAYSIDGDISKKLEKFLDIEDDQIDSREAKEAAEQQWSEVEIASGEEDEGFGTDELEQPSAEVERVIRKLKRKRKVAKNLAILEADESAPIPAPATTERTAVKETKTQKKKKTSKNEKMGVFEDVARMSPPWYEGTTDAQPRPWDSPERPNYTIDDTILDDENLFDDEKEDEDIVLEIKKRDEPAKTSLAELAEQIRRNIDKIPSEDPRVNACKEPRKKFGKKLKGEDLKFVKVADEPSEPSGTAFVTAAQRKLMKKQKKQSKVNKEAVKQNYSKEFKLKFREQIAEFKPFKKLDKPEVVGKHQGDSSVPNAHVTPTKSCLRVKTPPRKIVGNKGKLKWQG</sequence>
<comment type="subcellular location">
    <subcellularLocation>
        <location evidence="1">Nucleus</location>
    </subcellularLocation>
</comment>
<dbReference type="InterPro" id="IPR010301">
    <property type="entry name" value="RRP1"/>
</dbReference>